<evidence type="ECO:0000256" key="11">
    <source>
        <dbReference type="SAM" id="SignalP"/>
    </source>
</evidence>
<name>A0A9W7BHI7_9STRA</name>
<dbReference type="Pfam" id="PF22099">
    <property type="entry name" value="MRS2-like"/>
    <property type="match status" value="1"/>
</dbReference>
<reference evidence="13" key="1">
    <citation type="journal article" date="2023" name="Commun. Biol.">
        <title>Genome analysis of Parmales, the sister group of diatoms, reveals the evolutionary specialization of diatoms from phago-mixotrophs to photoautotrophs.</title>
        <authorList>
            <person name="Ban H."/>
            <person name="Sato S."/>
            <person name="Yoshikawa S."/>
            <person name="Yamada K."/>
            <person name="Nakamura Y."/>
            <person name="Ichinomiya M."/>
            <person name="Sato N."/>
            <person name="Blanc-Mathieu R."/>
            <person name="Endo H."/>
            <person name="Kuwata A."/>
            <person name="Ogata H."/>
        </authorList>
    </citation>
    <scope>NUCLEOTIDE SEQUENCE [LARGE SCALE GENOMIC DNA]</scope>
</reference>
<keyword evidence="11" id="KW-0732">Signal</keyword>
<dbReference type="EMBL" id="BLQM01000404">
    <property type="protein sequence ID" value="GMH88005.1"/>
    <property type="molecule type" value="Genomic_DNA"/>
</dbReference>
<dbReference type="GO" id="GO:0016020">
    <property type="term" value="C:membrane"/>
    <property type="evidence" value="ECO:0007669"/>
    <property type="project" value="UniProtKB-SubCell"/>
</dbReference>
<evidence type="ECO:0000256" key="9">
    <source>
        <dbReference type="SAM" id="Coils"/>
    </source>
</evidence>
<protein>
    <recommendedName>
        <fullName evidence="14">Magnesium transporter</fullName>
    </recommendedName>
</protein>
<comment type="subcellular location">
    <subcellularLocation>
        <location evidence="1">Membrane</location>
        <topology evidence="1">Multi-pass membrane protein</topology>
    </subcellularLocation>
</comment>
<comment type="caution">
    <text evidence="12">The sequence shown here is derived from an EMBL/GenBank/DDBJ whole genome shotgun (WGS) entry which is preliminary data.</text>
</comment>
<dbReference type="InterPro" id="IPR039204">
    <property type="entry name" value="MRS2-like"/>
</dbReference>
<dbReference type="Gene3D" id="1.20.58.340">
    <property type="entry name" value="Magnesium transport protein CorA, transmembrane region"/>
    <property type="match status" value="1"/>
</dbReference>
<evidence type="ECO:0000256" key="8">
    <source>
        <dbReference type="ARBA" id="ARBA00023136"/>
    </source>
</evidence>
<dbReference type="Proteomes" id="UP001162640">
    <property type="component" value="Unassembled WGS sequence"/>
</dbReference>
<keyword evidence="5" id="KW-0809">Transit peptide</keyword>
<keyword evidence="3 10" id="KW-0812">Transmembrane</keyword>
<keyword evidence="2" id="KW-0813">Transport</keyword>
<feature type="coiled-coil region" evidence="9">
    <location>
        <begin position="257"/>
        <end position="291"/>
    </location>
</feature>
<feature type="chain" id="PRO_5040912269" description="Magnesium transporter" evidence="11">
    <location>
        <begin position="19"/>
        <end position="370"/>
    </location>
</feature>
<dbReference type="GO" id="GO:0015095">
    <property type="term" value="F:magnesium ion transmembrane transporter activity"/>
    <property type="evidence" value="ECO:0007669"/>
    <property type="project" value="TreeGrafter"/>
</dbReference>
<evidence type="ECO:0000256" key="4">
    <source>
        <dbReference type="ARBA" id="ARBA00022842"/>
    </source>
</evidence>
<evidence type="ECO:0000256" key="6">
    <source>
        <dbReference type="ARBA" id="ARBA00022989"/>
    </source>
</evidence>
<evidence type="ECO:0000256" key="7">
    <source>
        <dbReference type="ARBA" id="ARBA00023065"/>
    </source>
</evidence>
<keyword evidence="6 10" id="KW-1133">Transmembrane helix</keyword>
<keyword evidence="7" id="KW-0406">Ion transport</keyword>
<proteinExistence type="predicted"/>
<evidence type="ECO:0000256" key="5">
    <source>
        <dbReference type="ARBA" id="ARBA00022946"/>
    </source>
</evidence>
<accession>A0A9W7BHI7</accession>
<dbReference type="AlphaFoldDB" id="A0A9W7BHI7"/>
<keyword evidence="8 10" id="KW-0472">Membrane</keyword>
<feature type="transmembrane region" description="Helical" evidence="10">
    <location>
        <begin position="341"/>
        <end position="362"/>
    </location>
</feature>
<evidence type="ECO:0000256" key="1">
    <source>
        <dbReference type="ARBA" id="ARBA00004141"/>
    </source>
</evidence>
<feature type="signal peptide" evidence="11">
    <location>
        <begin position="1"/>
        <end position="18"/>
    </location>
</feature>
<evidence type="ECO:0000256" key="10">
    <source>
        <dbReference type="SAM" id="Phobius"/>
    </source>
</evidence>
<evidence type="ECO:0000256" key="2">
    <source>
        <dbReference type="ARBA" id="ARBA00022448"/>
    </source>
</evidence>
<evidence type="ECO:0008006" key="14">
    <source>
        <dbReference type="Google" id="ProtNLM"/>
    </source>
</evidence>
<dbReference type="PANTHER" id="PTHR13890">
    <property type="entry name" value="RNA SPLICING PROTEIN MRS2, MITOCHONDRIAL"/>
    <property type="match status" value="1"/>
</dbReference>
<evidence type="ECO:0000313" key="12">
    <source>
        <dbReference type="EMBL" id="GMH88005.1"/>
    </source>
</evidence>
<keyword evidence="9" id="KW-0175">Coiled coil</keyword>
<evidence type="ECO:0000313" key="13">
    <source>
        <dbReference type="Proteomes" id="UP001162640"/>
    </source>
</evidence>
<keyword evidence="4" id="KW-0460">Magnesium</keyword>
<organism evidence="12 13">
    <name type="scientific">Triparma laevis f. inornata</name>
    <dbReference type="NCBI Taxonomy" id="1714386"/>
    <lineage>
        <taxon>Eukaryota</taxon>
        <taxon>Sar</taxon>
        <taxon>Stramenopiles</taxon>
        <taxon>Ochrophyta</taxon>
        <taxon>Bolidophyceae</taxon>
        <taxon>Parmales</taxon>
        <taxon>Triparmaceae</taxon>
        <taxon>Triparma</taxon>
    </lineage>
</organism>
<feature type="transmembrane region" description="Helical" evidence="10">
    <location>
        <begin position="308"/>
        <end position="329"/>
    </location>
</feature>
<sequence>MCVLHLLLLALLLQSSSPSSPPPPPSYVPTVASKKLKQTLPTPSNTSAPSSPVFLSSPLGRSILTTPHRTLPCTILTPSPYTLTKTSLTKPQLSTILNCPLRDFRPLDSKYTSSTLLLSRPLGVILKLGSTRAIIKRCEPSTKNRELMIFECDSIQDVQEWLYENSEIQNLRILESLLSTGLHSLYTRYKKISNALKPLLPLQHKGLNGAESLSLLLPLKNDLDSLSKLLRDVENCLLEVLREDVGSLCGSLGDTREQDLEEMMDDIVQQVEELRLKVDTRREEVRNSEEVLEIELSLVRNRILRFELGLGVAEICLGFAAAVTGFFGMNLLSGWEEGGGIFWGVGGGLVVIMAGMAGIMSWKMKLDAMI</sequence>
<dbReference type="PANTHER" id="PTHR13890:SF0">
    <property type="entry name" value="MAGNESIUM TRANSPORTER MRS2 HOMOLOG, MITOCHONDRIAL"/>
    <property type="match status" value="1"/>
</dbReference>
<gene>
    <name evidence="12" type="ORF">TL16_g11027</name>
</gene>
<evidence type="ECO:0000256" key="3">
    <source>
        <dbReference type="ARBA" id="ARBA00022692"/>
    </source>
</evidence>